<keyword evidence="3" id="KW-1185">Reference proteome</keyword>
<dbReference type="AlphaFoldDB" id="A0AAV7UL89"/>
<name>A0AAV7UL89_PLEWA</name>
<comment type="caution">
    <text evidence="2">The sequence shown here is derived from an EMBL/GenBank/DDBJ whole genome shotgun (WGS) entry which is preliminary data.</text>
</comment>
<evidence type="ECO:0000313" key="3">
    <source>
        <dbReference type="Proteomes" id="UP001066276"/>
    </source>
</evidence>
<reference evidence="2" key="1">
    <citation type="journal article" date="2022" name="bioRxiv">
        <title>Sequencing and chromosome-scale assembly of the giantPleurodeles waltlgenome.</title>
        <authorList>
            <person name="Brown T."/>
            <person name="Elewa A."/>
            <person name="Iarovenko S."/>
            <person name="Subramanian E."/>
            <person name="Araus A.J."/>
            <person name="Petzold A."/>
            <person name="Susuki M."/>
            <person name="Suzuki K.-i.T."/>
            <person name="Hayashi T."/>
            <person name="Toyoda A."/>
            <person name="Oliveira C."/>
            <person name="Osipova E."/>
            <person name="Leigh N.D."/>
            <person name="Simon A."/>
            <person name="Yun M.H."/>
        </authorList>
    </citation>
    <scope>NUCLEOTIDE SEQUENCE</scope>
    <source>
        <strain evidence="2">20211129_DDA</strain>
        <tissue evidence="2">Liver</tissue>
    </source>
</reference>
<proteinExistence type="predicted"/>
<protein>
    <submittedName>
        <fullName evidence="2">Uncharacterized protein</fullName>
    </submittedName>
</protein>
<feature type="compositionally biased region" description="Polar residues" evidence="1">
    <location>
        <begin position="78"/>
        <end position="88"/>
    </location>
</feature>
<accession>A0AAV7UL89</accession>
<feature type="region of interest" description="Disordered" evidence="1">
    <location>
        <begin position="71"/>
        <end position="94"/>
    </location>
</feature>
<gene>
    <name evidence="2" type="ORF">NDU88_005826</name>
</gene>
<evidence type="ECO:0000256" key="1">
    <source>
        <dbReference type="SAM" id="MobiDB-lite"/>
    </source>
</evidence>
<organism evidence="2 3">
    <name type="scientific">Pleurodeles waltl</name>
    <name type="common">Iberian ribbed newt</name>
    <dbReference type="NCBI Taxonomy" id="8319"/>
    <lineage>
        <taxon>Eukaryota</taxon>
        <taxon>Metazoa</taxon>
        <taxon>Chordata</taxon>
        <taxon>Craniata</taxon>
        <taxon>Vertebrata</taxon>
        <taxon>Euteleostomi</taxon>
        <taxon>Amphibia</taxon>
        <taxon>Batrachia</taxon>
        <taxon>Caudata</taxon>
        <taxon>Salamandroidea</taxon>
        <taxon>Salamandridae</taxon>
        <taxon>Pleurodelinae</taxon>
        <taxon>Pleurodeles</taxon>
    </lineage>
</organism>
<feature type="region of interest" description="Disordered" evidence="1">
    <location>
        <begin position="23"/>
        <end position="56"/>
    </location>
</feature>
<dbReference type="Proteomes" id="UP001066276">
    <property type="component" value="Chromosome 3_1"/>
</dbReference>
<dbReference type="EMBL" id="JANPWB010000005">
    <property type="protein sequence ID" value="KAJ1189075.1"/>
    <property type="molecule type" value="Genomic_DNA"/>
</dbReference>
<sequence length="94" mass="10721">MPSNARVSRFPVSAPFLFPRPRLPRQYGSATRGRSNFRRPALTMPRDSHPLPSNARVSRFPVSAPFLFPRPRLPRQYGSATRGRSNFRQPALTM</sequence>
<evidence type="ECO:0000313" key="2">
    <source>
        <dbReference type="EMBL" id="KAJ1189075.1"/>
    </source>
</evidence>